<dbReference type="PROSITE" id="PS50088">
    <property type="entry name" value="ANK_REPEAT"/>
    <property type="match status" value="5"/>
</dbReference>
<evidence type="ECO:0000313" key="5">
    <source>
        <dbReference type="EMBL" id="KAK3365208.1"/>
    </source>
</evidence>
<dbReference type="Gene3D" id="3.40.50.300">
    <property type="entry name" value="P-loop containing nucleotide triphosphate hydrolases"/>
    <property type="match status" value="1"/>
</dbReference>
<gene>
    <name evidence="5" type="ORF">B0T24DRAFT_428273</name>
</gene>
<keyword evidence="6" id="KW-1185">Reference proteome</keyword>
<dbReference type="Pfam" id="PF24883">
    <property type="entry name" value="NPHP3_N"/>
    <property type="match status" value="1"/>
</dbReference>
<reference evidence="5" key="1">
    <citation type="journal article" date="2023" name="Mol. Phylogenet. Evol.">
        <title>Genome-scale phylogeny and comparative genomics of the fungal order Sordariales.</title>
        <authorList>
            <person name="Hensen N."/>
            <person name="Bonometti L."/>
            <person name="Westerberg I."/>
            <person name="Brannstrom I.O."/>
            <person name="Guillou S."/>
            <person name="Cros-Aarteil S."/>
            <person name="Calhoun S."/>
            <person name="Haridas S."/>
            <person name="Kuo A."/>
            <person name="Mondo S."/>
            <person name="Pangilinan J."/>
            <person name="Riley R."/>
            <person name="LaButti K."/>
            <person name="Andreopoulos B."/>
            <person name="Lipzen A."/>
            <person name="Chen C."/>
            <person name="Yan M."/>
            <person name="Daum C."/>
            <person name="Ng V."/>
            <person name="Clum A."/>
            <person name="Steindorff A."/>
            <person name="Ohm R.A."/>
            <person name="Martin F."/>
            <person name="Silar P."/>
            <person name="Natvig D.O."/>
            <person name="Lalanne C."/>
            <person name="Gautier V."/>
            <person name="Ament-Velasquez S.L."/>
            <person name="Kruys A."/>
            <person name="Hutchinson M.I."/>
            <person name="Powell A.J."/>
            <person name="Barry K."/>
            <person name="Miller A.N."/>
            <person name="Grigoriev I.V."/>
            <person name="Debuchy R."/>
            <person name="Gladieux P."/>
            <person name="Hiltunen Thoren M."/>
            <person name="Johannesson H."/>
        </authorList>
    </citation>
    <scope>NUCLEOTIDE SEQUENCE</scope>
    <source>
        <strain evidence="5">CBS 958.72</strain>
    </source>
</reference>
<dbReference type="PANTHER" id="PTHR10039:SF5">
    <property type="entry name" value="NACHT DOMAIN-CONTAINING PROTEIN"/>
    <property type="match status" value="1"/>
</dbReference>
<protein>
    <recommendedName>
        <fullName evidence="4">Nephrocystin 3-like N-terminal domain-containing protein</fullName>
    </recommendedName>
</protein>
<feature type="repeat" description="ANK" evidence="2">
    <location>
        <begin position="960"/>
        <end position="992"/>
    </location>
</feature>
<dbReference type="SUPFAM" id="SSF48403">
    <property type="entry name" value="Ankyrin repeat"/>
    <property type="match status" value="1"/>
</dbReference>
<evidence type="ECO:0000313" key="6">
    <source>
        <dbReference type="Proteomes" id="UP001287356"/>
    </source>
</evidence>
<proteinExistence type="predicted"/>
<dbReference type="SUPFAM" id="SSF52540">
    <property type="entry name" value="P-loop containing nucleoside triphosphate hydrolases"/>
    <property type="match status" value="1"/>
</dbReference>
<keyword evidence="1" id="KW-0677">Repeat</keyword>
<feature type="region of interest" description="Disordered" evidence="3">
    <location>
        <begin position="48"/>
        <end position="70"/>
    </location>
</feature>
<name>A0AAE0JVN7_9PEZI</name>
<dbReference type="Gene3D" id="3.40.50.1820">
    <property type="entry name" value="alpha/beta hydrolase"/>
    <property type="match status" value="1"/>
</dbReference>
<feature type="compositionally biased region" description="Low complexity" evidence="3">
    <location>
        <begin position="56"/>
        <end position="68"/>
    </location>
</feature>
<dbReference type="InterPro" id="IPR056884">
    <property type="entry name" value="NPHP3-like_N"/>
</dbReference>
<organism evidence="5 6">
    <name type="scientific">Lasiosphaeria ovina</name>
    <dbReference type="NCBI Taxonomy" id="92902"/>
    <lineage>
        <taxon>Eukaryota</taxon>
        <taxon>Fungi</taxon>
        <taxon>Dikarya</taxon>
        <taxon>Ascomycota</taxon>
        <taxon>Pezizomycotina</taxon>
        <taxon>Sordariomycetes</taxon>
        <taxon>Sordariomycetidae</taxon>
        <taxon>Sordariales</taxon>
        <taxon>Lasiosphaeriaceae</taxon>
        <taxon>Lasiosphaeria</taxon>
    </lineage>
</organism>
<dbReference type="PANTHER" id="PTHR10039">
    <property type="entry name" value="AMELOGENIN"/>
    <property type="match status" value="1"/>
</dbReference>
<dbReference type="InterPro" id="IPR027417">
    <property type="entry name" value="P-loop_NTPase"/>
</dbReference>
<dbReference type="AlphaFoldDB" id="A0AAE0JVN7"/>
<keyword evidence="2" id="KW-0040">ANK repeat</keyword>
<dbReference type="InterPro" id="IPR002110">
    <property type="entry name" value="Ankyrin_rpt"/>
</dbReference>
<evidence type="ECO:0000256" key="1">
    <source>
        <dbReference type="ARBA" id="ARBA00022737"/>
    </source>
</evidence>
<reference evidence="5" key="2">
    <citation type="submission" date="2023-06" db="EMBL/GenBank/DDBJ databases">
        <authorList>
            <consortium name="Lawrence Berkeley National Laboratory"/>
            <person name="Haridas S."/>
            <person name="Hensen N."/>
            <person name="Bonometti L."/>
            <person name="Westerberg I."/>
            <person name="Brannstrom I.O."/>
            <person name="Guillou S."/>
            <person name="Cros-Aarteil S."/>
            <person name="Calhoun S."/>
            <person name="Kuo A."/>
            <person name="Mondo S."/>
            <person name="Pangilinan J."/>
            <person name="Riley R."/>
            <person name="Labutti K."/>
            <person name="Andreopoulos B."/>
            <person name="Lipzen A."/>
            <person name="Chen C."/>
            <person name="Yanf M."/>
            <person name="Daum C."/>
            <person name="Ng V."/>
            <person name="Clum A."/>
            <person name="Steindorff A."/>
            <person name="Ohm R."/>
            <person name="Martin F."/>
            <person name="Silar P."/>
            <person name="Natvig D."/>
            <person name="Lalanne C."/>
            <person name="Gautier V."/>
            <person name="Ament-Velasquez S.L."/>
            <person name="Kruys A."/>
            <person name="Hutchinson M.I."/>
            <person name="Powell A.J."/>
            <person name="Barry K."/>
            <person name="Miller A.N."/>
            <person name="Grigoriev I.V."/>
            <person name="Debuchy R."/>
            <person name="Gladieux P."/>
            <person name="Thoren M.H."/>
            <person name="Johannesson H."/>
        </authorList>
    </citation>
    <scope>NUCLEOTIDE SEQUENCE</scope>
    <source>
        <strain evidence="5">CBS 958.72</strain>
    </source>
</reference>
<accession>A0AAE0JVN7</accession>
<dbReference type="SMART" id="SM00248">
    <property type="entry name" value="ANK"/>
    <property type="match status" value="5"/>
</dbReference>
<dbReference type="PROSITE" id="PS50297">
    <property type="entry name" value="ANK_REP_REGION"/>
    <property type="match status" value="5"/>
</dbReference>
<feature type="repeat" description="ANK" evidence="2">
    <location>
        <begin position="1092"/>
        <end position="1124"/>
    </location>
</feature>
<dbReference type="Gene3D" id="1.25.40.20">
    <property type="entry name" value="Ankyrin repeat-containing domain"/>
    <property type="match status" value="2"/>
</dbReference>
<dbReference type="SUPFAM" id="SSF53474">
    <property type="entry name" value="alpha/beta-Hydrolases"/>
    <property type="match status" value="1"/>
</dbReference>
<evidence type="ECO:0000256" key="2">
    <source>
        <dbReference type="PROSITE-ProRule" id="PRU00023"/>
    </source>
</evidence>
<dbReference type="EMBL" id="JAULSN010000009">
    <property type="protein sequence ID" value="KAK3365208.1"/>
    <property type="molecule type" value="Genomic_DNA"/>
</dbReference>
<evidence type="ECO:0000256" key="3">
    <source>
        <dbReference type="SAM" id="MobiDB-lite"/>
    </source>
</evidence>
<dbReference type="InterPro" id="IPR029058">
    <property type="entry name" value="AB_hydrolase_fold"/>
</dbReference>
<evidence type="ECO:0000259" key="4">
    <source>
        <dbReference type="Pfam" id="PF24883"/>
    </source>
</evidence>
<dbReference type="Pfam" id="PF12796">
    <property type="entry name" value="Ank_2"/>
    <property type="match status" value="2"/>
</dbReference>
<feature type="repeat" description="ANK" evidence="2">
    <location>
        <begin position="993"/>
        <end position="1025"/>
    </location>
</feature>
<dbReference type="Proteomes" id="UP001287356">
    <property type="component" value="Unassembled WGS sequence"/>
</dbReference>
<comment type="caution">
    <text evidence="5">The sequence shown here is derived from an EMBL/GenBank/DDBJ whole genome shotgun (WGS) entry which is preliminary data.</text>
</comment>
<feature type="domain" description="Nephrocystin 3-like N-terminal" evidence="4">
    <location>
        <begin position="358"/>
        <end position="531"/>
    </location>
</feature>
<dbReference type="InterPro" id="IPR036770">
    <property type="entry name" value="Ankyrin_rpt-contain_sf"/>
</dbReference>
<feature type="repeat" description="ANK" evidence="2">
    <location>
        <begin position="1026"/>
        <end position="1058"/>
    </location>
</feature>
<sequence length="1124" mass="125947">MAETAAQPLPRHVPPTAMTVLFEPHEPHLDIVFIHGFTGHPERTWTSKKANAGRYSDSSAADESSEPPSKYRRLGLFPASRHDRGVYWPRDLVPTTVPYARIFTYGYNTHIGYPGGPPVLSNTVSGIAQDFLVALESERRTESTRPLLFVAHSLGGIIVKKMLLLSRDCHQAHLGRIFESTTGIIFFGTPHAGADPRGFRHHIVERLANAVGVSANEQIVQALLPSSDILKELRDRFGPMAQGQNWIIHSFQEEVGVGLLSGQKVVHDTSSCLNIAAETMEHIGRDHMEMCRFAGLDDVEYRKVAAALRRIATTAVKQSTEGKTLMLVESQKRTLLESLRFDQIDARQLTIKKAHLKTCTWLLQKSEYLDWLDPTKLGEHHGFLWIKGKPGAGKSTLMKFAVASARRKMKETTIISFFFNARGDELEKSTTGMYRSLLLQLLERYPALQDVFDTLGLVSWNGERLKWTVESLKALFEQAVLGLGKSSLACFIDALDECDEHQIRDMLSFFEHVGEMAVQAGIRFQVLFSSRHYPHITIAKGLEFALEGQEEHVKDIIDYLDSELNIGHSKLAEAIRHDLREKAAGVFMWVVLVVEILNKEYDGGRIHALQKRLRDIPRDLHELFREILTRDQHNKGELLLCIQWVFFARQPLKPEELYFAVLSSIEPGALFEWDPEEITAIVIRRFILNASKGLAEITKSKHPTVQFIHESVRDFLLKGDGLKGIWPEFKDFRGESHERLKQCCFAHINAKAVASLNLTNPLPKASSQEAVELCRSAVQKFPFLEYAVRNVLFHADVAAGSGINQKEFLRDFQLPVWIDLDNLFEKHNIRRHTSNASLLYILAEHNVGNLITSYPSNLTCLEVGEERYGPPFFAAVATDSDETVRALLMALMGIQPSVSPLHRTFKSYCEDKNKRIKLGREFIYPRRRDILSYIVEQGDETLVALLPPSALSNIDLKDKDGRTPLWWAAEKGHEAVTRLLLEKGAAVDAEDSGRRTPLWWAAANGHEAVARLLLEKGAAFDAEARYRRTPLSLAATNGHEAVARLLLEKGAAVDAEDSSRRTPLWWAAANGHEAVARLLLEKGAAVDAEGSDGQTPLSRAATNGHEAVTRLLLEKGAAADAEDR</sequence>
<feature type="repeat" description="ANK" evidence="2">
    <location>
        <begin position="1059"/>
        <end position="1091"/>
    </location>
</feature>
<dbReference type="PRINTS" id="PR01415">
    <property type="entry name" value="ANKYRIN"/>
</dbReference>